<dbReference type="GO" id="GO:0019882">
    <property type="term" value="P:antigen processing and presentation"/>
    <property type="evidence" value="ECO:0007669"/>
    <property type="project" value="InterPro"/>
</dbReference>
<evidence type="ECO:0000256" key="3">
    <source>
        <dbReference type="SAM" id="Phobius"/>
    </source>
</evidence>
<keyword evidence="3" id="KW-1133">Transmembrane helix</keyword>
<organism evidence="6 7">
    <name type="scientific">Solea senegalensis</name>
    <name type="common">Senegalese sole</name>
    <dbReference type="NCBI Taxonomy" id="28829"/>
    <lineage>
        <taxon>Eukaryota</taxon>
        <taxon>Metazoa</taxon>
        <taxon>Chordata</taxon>
        <taxon>Craniata</taxon>
        <taxon>Vertebrata</taxon>
        <taxon>Euteleostomi</taxon>
        <taxon>Actinopterygii</taxon>
        <taxon>Neopterygii</taxon>
        <taxon>Teleostei</taxon>
        <taxon>Neoteleostei</taxon>
        <taxon>Acanthomorphata</taxon>
        <taxon>Carangaria</taxon>
        <taxon>Pleuronectiformes</taxon>
        <taxon>Pleuronectoidei</taxon>
        <taxon>Soleidae</taxon>
        <taxon>Solea</taxon>
    </lineage>
</organism>
<dbReference type="CDD" id="cd05767">
    <property type="entry name" value="IgC1_MHC_II_alpha"/>
    <property type="match status" value="1"/>
</dbReference>
<dbReference type="Pfam" id="PF00993">
    <property type="entry name" value="MHC_II_alpha"/>
    <property type="match status" value="1"/>
</dbReference>
<evidence type="ECO:0000256" key="2">
    <source>
        <dbReference type="ARBA" id="ARBA00023319"/>
    </source>
</evidence>
<protein>
    <submittedName>
        <fullName evidence="6">H-2 class II histocompatibility antigen, A-U alpha chain-like</fullName>
    </submittedName>
</protein>
<name>A0AAV6PRM1_SOLSE</name>
<dbReference type="InterPro" id="IPR003006">
    <property type="entry name" value="Ig/MHC_CS"/>
</dbReference>
<comment type="similarity">
    <text evidence="1">Belongs to the MHC class II family.</text>
</comment>
<keyword evidence="3" id="KW-0472">Membrane</keyword>
<feature type="transmembrane region" description="Helical" evidence="3">
    <location>
        <begin position="223"/>
        <end position="241"/>
    </location>
</feature>
<keyword evidence="4" id="KW-0732">Signal</keyword>
<proteinExistence type="inferred from homology"/>
<evidence type="ECO:0000256" key="4">
    <source>
        <dbReference type="SAM" id="SignalP"/>
    </source>
</evidence>
<dbReference type="Pfam" id="PF07654">
    <property type="entry name" value="C1-set"/>
    <property type="match status" value="1"/>
</dbReference>
<dbReference type="PANTHER" id="PTHR19944">
    <property type="entry name" value="MHC CLASS II-RELATED"/>
    <property type="match status" value="1"/>
</dbReference>
<dbReference type="InterPro" id="IPR001003">
    <property type="entry name" value="MHC_II_a_N"/>
</dbReference>
<dbReference type="SMART" id="SM00407">
    <property type="entry name" value="IGc1"/>
    <property type="match status" value="1"/>
</dbReference>
<dbReference type="InterPro" id="IPR050160">
    <property type="entry name" value="MHC/Immunoglobulin"/>
</dbReference>
<dbReference type="Proteomes" id="UP000693946">
    <property type="component" value="Linkage Group LG9"/>
</dbReference>
<sequence length="248" mass="28056">MMSSSSMKHSAVIILILNSLCTFSHVVHEFITIAGCSNKDNTVVQVEVDGDEILYTDFEKEEFVFTVPKFVMSDPTEATKEMAEYRNAKKYQRACPPAVLLFTEEERHPPEQKDAPETMVYAADEVQLGVENTLICFVNHFYPPFIEVTWTKNGQTVTEGVSLGRYYPNNELTFHQLSTLTFTPDVGDIYSCTVEHLSLERPDTKFWEPDFSHQSHGPDILCWLGLTFAFLGVAAGTFLFVKGHHVRG</sequence>
<dbReference type="PANTHER" id="PTHR19944:SF105">
    <property type="entry name" value="RLA CLASS II HISTOCOMPATIBILITY ANTIGEN, DP ALPHA-1 CHAIN"/>
    <property type="match status" value="1"/>
</dbReference>
<dbReference type="EMBL" id="JAGKHQ010000021">
    <property type="protein sequence ID" value="KAG7475109.1"/>
    <property type="molecule type" value="Genomic_DNA"/>
</dbReference>
<dbReference type="InterPro" id="IPR007110">
    <property type="entry name" value="Ig-like_dom"/>
</dbReference>
<accession>A0AAV6PRM1</accession>
<evidence type="ECO:0000313" key="6">
    <source>
        <dbReference type="EMBL" id="KAG7475109.1"/>
    </source>
</evidence>
<dbReference type="PROSITE" id="PS00290">
    <property type="entry name" value="IG_MHC"/>
    <property type="match status" value="1"/>
</dbReference>
<gene>
    <name evidence="6" type="ORF">JOB18_024301</name>
</gene>
<evidence type="ECO:0000313" key="7">
    <source>
        <dbReference type="Proteomes" id="UP000693946"/>
    </source>
</evidence>
<dbReference type="InterPro" id="IPR003597">
    <property type="entry name" value="Ig_C1-set"/>
</dbReference>
<evidence type="ECO:0000256" key="1">
    <source>
        <dbReference type="ARBA" id="ARBA00007394"/>
    </source>
</evidence>
<comment type="caution">
    <text evidence="6">The sequence shown here is derived from an EMBL/GenBank/DDBJ whole genome shotgun (WGS) entry which is preliminary data.</text>
</comment>
<dbReference type="PROSITE" id="PS50835">
    <property type="entry name" value="IG_LIKE"/>
    <property type="match status" value="1"/>
</dbReference>
<reference evidence="6 7" key="1">
    <citation type="journal article" date="2021" name="Sci. Rep.">
        <title>Chromosome anchoring in Senegalese sole (Solea senegalensis) reveals sex-associated markers and genome rearrangements in flatfish.</title>
        <authorList>
            <person name="Guerrero-Cozar I."/>
            <person name="Gomez-Garrido J."/>
            <person name="Berbel C."/>
            <person name="Martinez-Blanch J.F."/>
            <person name="Alioto T."/>
            <person name="Claros M.G."/>
            <person name="Gagnaire P.A."/>
            <person name="Manchado M."/>
        </authorList>
    </citation>
    <scope>NUCLEOTIDE SEQUENCE [LARGE SCALE GENOMIC DNA]</scope>
    <source>
        <strain evidence="6">Sse05_10M</strain>
    </source>
</reference>
<feature type="signal peptide" evidence="4">
    <location>
        <begin position="1"/>
        <end position="26"/>
    </location>
</feature>
<dbReference type="GO" id="GO:0006955">
    <property type="term" value="P:immune response"/>
    <property type="evidence" value="ECO:0007669"/>
    <property type="project" value="InterPro"/>
</dbReference>
<dbReference type="GO" id="GO:0042613">
    <property type="term" value="C:MHC class II protein complex"/>
    <property type="evidence" value="ECO:0007669"/>
    <property type="project" value="InterPro"/>
</dbReference>
<evidence type="ECO:0000259" key="5">
    <source>
        <dbReference type="PROSITE" id="PS50835"/>
    </source>
</evidence>
<keyword evidence="3" id="KW-0812">Transmembrane</keyword>
<keyword evidence="7" id="KW-1185">Reference proteome</keyword>
<dbReference type="AlphaFoldDB" id="A0AAV6PRM1"/>
<feature type="domain" description="Ig-like" evidence="5">
    <location>
        <begin position="116"/>
        <end position="196"/>
    </location>
</feature>
<feature type="chain" id="PRO_5043697703" evidence="4">
    <location>
        <begin position="27"/>
        <end position="248"/>
    </location>
</feature>
<keyword evidence="2" id="KW-0393">Immunoglobulin domain</keyword>